<dbReference type="OrthoDB" id="124855at2759"/>
<dbReference type="PIRSF" id="PIRSF038133">
    <property type="entry name" value="HAT_Nua4_EAF3/MRG15"/>
    <property type="match status" value="1"/>
</dbReference>
<dbReference type="SUPFAM" id="SSF54160">
    <property type="entry name" value="Chromo domain-like"/>
    <property type="match status" value="1"/>
</dbReference>
<dbReference type="Proteomes" id="UP000620124">
    <property type="component" value="Unassembled WGS sequence"/>
</dbReference>
<evidence type="ECO:0000256" key="7">
    <source>
        <dbReference type="ARBA" id="ARBA00023242"/>
    </source>
</evidence>
<keyword evidence="5" id="KW-0805">Transcription regulation</keyword>
<reference evidence="10" key="1">
    <citation type="submission" date="2020-05" db="EMBL/GenBank/DDBJ databases">
        <title>Mycena genomes resolve the evolution of fungal bioluminescence.</title>
        <authorList>
            <person name="Tsai I.J."/>
        </authorList>
    </citation>
    <scope>NUCLEOTIDE SEQUENCE</scope>
    <source>
        <strain evidence="10">CCC161011</strain>
    </source>
</reference>
<evidence type="ECO:0000313" key="10">
    <source>
        <dbReference type="EMBL" id="KAF7329018.1"/>
    </source>
</evidence>
<evidence type="ECO:0000256" key="8">
    <source>
        <dbReference type="SAM" id="MobiDB-lite"/>
    </source>
</evidence>
<evidence type="ECO:0000313" key="11">
    <source>
        <dbReference type="Proteomes" id="UP000620124"/>
    </source>
</evidence>
<keyword evidence="7" id="KW-0539">Nucleus</keyword>
<comment type="similarity">
    <text evidence="2">Belongs to the MRG family.</text>
</comment>
<protein>
    <recommendedName>
        <fullName evidence="3">Chromatin modification-related protein EAF3</fullName>
    </recommendedName>
</protein>
<evidence type="ECO:0000256" key="3">
    <source>
        <dbReference type="ARBA" id="ARBA00018505"/>
    </source>
</evidence>
<dbReference type="GO" id="GO:0006355">
    <property type="term" value="P:regulation of DNA-templated transcription"/>
    <property type="evidence" value="ECO:0007669"/>
    <property type="project" value="InterPro"/>
</dbReference>
<keyword evidence="6" id="KW-0804">Transcription</keyword>
<dbReference type="AlphaFoldDB" id="A0A8H6WUT5"/>
<dbReference type="PANTHER" id="PTHR10880:SF15">
    <property type="entry name" value="MSL COMPLEX SUBUNIT 3"/>
    <property type="match status" value="1"/>
</dbReference>
<gene>
    <name evidence="10" type="ORF">MVEN_02531900</name>
</gene>
<feature type="domain" description="Chromo" evidence="9">
    <location>
        <begin position="21"/>
        <end position="83"/>
    </location>
</feature>
<dbReference type="InterPro" id="IPR016197">
    <property type="entry name" value="Chromo-like_dom_sf"/>
</dbReference>
<feature type="compositionally biased region" description="Low complexity" evidence="8">
    <location>
        <begin position="100"/>
        <end position="119"/>
    </location>
</feature>
<dbReference type="InterPro" id="IPR008676">
    <property type="entry name" value="MRG"/>
</dbReference>
<dbReference type="Pfam" id="PF22732">
    <property type="entry name" value="MSL3_chromo-like"/>
    <property type="match status" value="1"/>
</dbReference>
<sequence length="344" mass="38984">MSEPPTYNAGENVLCYHGPLIYVAKVLKVQTPAEGDEKNAVTGKEGQHYFVHYKGWKTTWDEWVPATRLLKDNEVNRLKQKELQKEHPTSASAARKEPKASAAASKEAAAATASASTRSGTRKETGTRGTKRGRDDPDGTRRPEMKLNIPEQIKVKLVDDWETVTKDNKLVTLPRSPTVEELLKEFEAYLKETKPAHLKDPLALAPTVVSGLQVYFDRSLANHLLYRFERPQYTTIRSKYITGQNVVIGQEKEMSEIYGAEHLLRMLVTLPTMIAQSTLDAESTDIVRDYVNELLACAFLLLLLTRVDTYLLSLYRWMLQEQSRLFQPDYVDHANIGYQNVARS</sequence>
<dbReference type="InterPro" id="IPR000953">
    <property type="entry name" value="Chromo/chromo_shadow_dom"/>
</dbReference>
<dbReference type="Gene3D" id="1.10.274.30">
    <property type="entry name" value="MRG domain"/>
    <property type="match status" value="1"/>
</dbReference>
<dbReference type="SMART" id="SM00298">
    <property type="entry name" value="CHROMO"/>
    <property type="match status" value="1"/>
</dbReference>
<keyword evidence="11" id="KW-1185">Reference proteome</keyword>
<dbReference type="GO" id="GO:0032221">
    <property type="term" value="C:Rpd3S complex"/>
    <property type="evidence" value="ECO:0007669"/>
    <property type="project" value="TreeGrafter"/>
</dbReference>
<dbReference type="PANTHER" id="PTHR10880">
    <property type="entry name" value="MORTALITY FACTOR 4-LIKE PROTEIN"/>
    <property type="match status" value="1"/>
</dbReference>
<evidence type="ECO:0000256" key="2">
    <source>
        <dbReference type="ARBA" id="ARBA00009093"/>
    </source>
</evidence>
<feature type="compositionally biased region" description="Basic and acidic residues" evidence="8">
    <location>
        <begin position="79"/>
        <end position="99"/>
    </location>
</feature>
<keyword evidence="4" id="KW-0156">Chromatin regulator</keyword>
<evidence type="ECO:0000256" key="6">
    <source>
        <dbReference type="ARBA" id="ARBA00023163"/>
    </source>
</evidence>
<dbReference type="InterPro" id="IPR026541">
    <property type="entry name" value="MRG_dom"/>
</dbReference>
<dbReference type="GO" id="GO:0006338">
    <property type="term" value="P:chromatin remodeling"/>
    <property type="evidence" value="ECO:0007669"/>
    <property type="project" value="UniProtKB-ARBA"/>
</dbReference>
<evidence type="ECO:0000256" key="5">
    <source>
        <dbReference type="ARBA" id="ARBA00023015"/>
    </source>
</evidence>
<feature type="region of interest" description="Disordered" evidence="8">
    <location>
        <begin position="79"/>
        <end position="148"/>
    </location>
</feature>
<organism evidence="10 11">
    <name type="scientific">Mycena venus</name>
    <dbReference type="NCBI Taxonomy" id="2733690"/>
    <lineage>
        <taxon>Eukaryota</taxon>
        <taxon>Fungi</taxon>
        <taxon>Dikarya</taxon>
        <taxon>Basidiomycota</taxon>
        <taxon>Agaricomycotina</taxon>
        <taxon>Agaricomycetes</taxon>
        <taxon>Agaricomycetidae</taxon>
        <taxon>Agaricales</taxon>
        <taxon>Marasmiineae</taxon>
        <taxon>Mycenaceae</taxon>
        <taxon>Mycena</taxon>
    </lineage>
</organism>
<dbReference type="InterPro" id="IPR053820">
    <property type="entry name" value="MSL3_chromo-like"/>
</dbReference>
<name>A0A8H6WUT5_9AGAR</name>
<dbReference type="Gene3D" id="2.30.30.140">
    <property type="match status" value="1"/>
</dbReference>
<evidence type="ECO:0000256" key="4">
    <source>
        <dbReference type="ARBA" id="ARBA00022853"/>
    </source>
</evidence>
<comment type="caution">
    <text evidence="10">The sequence shown here is derived from an EMBL/GenBank/DDBJ whole genome shotgun (WGS) entry which is preliminary data.</text>
</comment>
<dbReference type="EMBL" id="JACAZI010000034">
    <property type="protein sequence ID" value="KAF7329018.1"/>
    <property type="molecule type" value="Genomic_DNA"/>
</dbReference>
<proteinExistence type="inferred from homology"/>
<dbReference type="PROSITE" id="PS51640">
    <property type="entry name" value="MRG"/>
    <property type="match status" value="1"/>
</dbReference>
<feature type="compositionally biased region" description="Basic and acidic residues" evidence="8">
    <location>
        <begin position="121"/>
        <end position="145"/>
    </location>
</feature>
<accession>A0A8H6WUT5</accession>
<evidence type="ECO:0000259" key="9">
    <source>
        <dbReference type="SMART" id="SM00298"/>
    </source>
</evidence>
<dbReference type="InterPro" id="IPR038217">
    <property type="entry name" value="MRG_C_sf"/>
</dbReference>
<dbReference type="Pfam" id="PF05712">
    <property type="entry name" value="MRG"/>
    <property type="match status" value="1"/>
</dbReference>
<evidence type="ECO:0000256" key="1">
    <source>
        <dbReference type="ARBA" id="ARBA00004123"/>
    </source>
</evidence>
<comment type="subcellular location">
    <subcellularLocation>
        <location evidence="1">Nucleus</location>
    </subcellularLocation>
</comment>
<dbReference type="GO" id="GO:0035267">
    <property type="term" value="C:NuA4 histone acetyltransferase complex"/>
    <property type="evidence" value="ECO:0007669"/>
    <property type="project" value="TreeGrafter"/>
</dbReference>